<protein>
    <submittedName>
        <fullName evidence="1">Uncharacterized protein</fullName>
    </submittedName>
</protein>
<gene>
    <name evidence="1" type="ORF">BN9_113750</name>
</gene>
<proteinExistence type="predicted"/>
<comment type="caution">
    <text evidence="1">The sequence shown here is derived from an EMBL/GenBank/DDBJ whole genome shotgun (WGS) entry which is preliminary data.</text>
</comment>
<evidence type="ECO:0000313" key="2">
    <source>
        <dbReference type="Proteomes" id="UP000053237"/>
    </source>
</evidence>
<keyword evidence="2" id="KW-1185">Reference proteome</keyword>
<evidence type="ECO:0000313" key="1">
    <source>
        <dbReference type="EMBL" id="CCI10720.1"/>
    </source>
</evidence>
<accession>A0A024FUB3</accession>
<reference evidence="1 2" key="1">
    <citation type="submission" date="2012-05" db="EMBL/GenBank/DDBJ databases">
        <title>Recombination and specialization in a pathogen metapopulation.</title>
        <authorList>
            <person name="Gardiner A."/>
            <person name="Kemen E."/>
            <person name="Schultz-Larsen T."/>
            <person name="MacLean D."/>
            <person name="Van Oosterhout C."/>
            <person name="Jones J.D.G."/>
        </authorList>
    </citation>
    <scope>NUCLEOTIDE SEQUENCE [LARGE SCALE GENOMIC DNA]</scope>
    <source>
        <strain evidence="1 2">Ac Nc2</strain>
    </source>
</reference>
<dbReference type="AlphaFoldDB" id="A0A024FUB3"/>
<organism evidence="1 2">
    <name type="scientific">Albugo candida</name>
    <dbReference type="NCBI Taxonomy" id="65357"/>
    <lineage>
        <taxon>Eukaryota</taxon>
        <taxon>Sar</taxon>
        <taxon>Stramenopiles</taxon>
        <taxon>Oomycota</taxon>
        <taxon>Peronosporomycetes</taxon>
        <taxon>Albuginales</taxon>
        <taxon>Albuginaceae</taxon>
        <taxon>Albugo</taxon>
    </lineage>
</organism>
<dbReference type="InParanoid" id="A0A024FUB3"/>
<dbReference type="EMBL" id="CAIX01000361">
    <property type="protein sequence ID" value="CCI10720.1"/>
    <property type="molecule type" value="Genomic_DNA"/>
</dbReference>
<name>A0A024FUB3_9STRA</name>
<sequence>MALTYVSSMLEFSAFVEECSMLDLILPETKVQVIAGKDVAYSLRHEVGVYQGGTLLKSVLLLIENPNNLSGLHEEKGSGFDGTTIELFLPTPETRNAILTKLKLFKFTVMNLMLRVA</sequence>
<dbReference type="Proteomes" id="UP000053237">
    <property type="component" value="Unassembled WGS sequence"/>
</dbReference>